<dbReference type="Gene3D" id="2.30.110.10">
    <property type="entry name" value="Electron Transport, Fmn-binding Protein, Chain A"/>
    <property type="match status" value="1"/>
</dbReference>
<dbReference type="Proteomes" id="UP001061298">
    <property type="component" value="Chromosome"/>
</dbReference>
<dbReference type="Pfam" id="PF12900">
    <property type="entry name" value="Pyridox_ox_2"/>
    <property type="match status" value="1"/>
</dbReference>
<accession>A0ABY6DUV0</accession>
<dbReference type="PROSITE" id="PS50943">
    <property type="entry name" value="HTH_CROC1"/>
    <property type="match status" value="1"/>
</dbReference>
<protein>
    <submittedName>
        <fullName evidence="3">Pyridoxamine 5'-phosphate oxidase family protein</fullName>
    </submittedName>
</protein>
<gene>
    <name evidence="3" type="ORF">N8I84_04870</name>
</gene>
<evidence type="ECO:0000259" key="2">
    <source>
        <dbReference type="PROSITE" id="PS50943"/>
    </source>
</evidence>
<name>A0ABY6DUV0_9ACTN</name>
<dbReference type="SMART" id="SM00530">
    <property type="entry name" value="HTH_XRE"/>
    <property type="match status" value="1"/>
</dbReference>
<organism evidence="3 4">
    <name type="scientific">Streptomyces cynarae</name>
    <dbReference type="NCBI Taxonomy" id="2981134"/>
    <lineage>
        <taxon>Bacteria</taxon>
        <taxon>Bacillati</taxon>
        <taxon>Actinomycetota</taxon>
        <taxon>Actinomycetes</taxon>
        <taxon>Kitasatosporales</taxon>
        <taxon>Streptomycetaceae</taxon>
        <taxon>Streptomyces</taxon>
    </lineage>
</organism>
<dbReference type="Pfam" id="PF01381">
    <property type="entry name" value="HTH_3"/>
    <property type="match status" value="1"/>
</dbReference>
<keyword evidence="4" id="KW-1185">Reference proteome</keyword>
<dbReference type="RefSeq" id="WP_263228364.1">
    <property type="nucleotide sequence ID" value="NZ_CP106793.1"/>
</dbReference>
<dbReference type="InterPro" id="IPR001387">
    <property type="entry name" value="Cro/C1-type_HTH"/>
</dbReference>
<dbReference type="CDD" id="cd00093">
    <property type="entry name" value="HTH_XRE"/>
    <property type="match status" value="1"/>
</dbReference>
<dbReference type="InterPro" id="IPR012349">
    <property type="entry name" value="Split_barrel_FMN-bd"/>
</dbReference>
<dbReference type="InterPro" id="IPR024747">
    <property type="entry name" value="Pyridox_Oxase-rel"/>
</dbReference>
<feature type="domain" description="HTH cro/C1-type" evidence="2">
    <location>
        <begin position="26"/>
        <end position="81"/>
    </location>
</feature>
<feature type="region of interest" description="Disordered" evidence="1">
    <location>
        <begin position="1"/>
        <end position="23"/>
    </location>
</feature>
<dbReference type="EMBL" id="CP106793">
    <property type="protein sequence ID" value="UXY18134.1"/>
    <property type="molecule type" value="Genomic_DNA"/>
</dbReference>
<evidence type="ECO:0000313" key="3">
    <source>
        <dbReference type="EMBL" id="UXY18134.1"/>
    </source>
</evidence>
<dbReference type="SUPFAM" id="SSF50475">
    <property type="entry name" value="FMN-binding split barrel"/>
    <property type="match status" value="1"/>
</dbReference>
<dbReference type="SUPFAM" id="SSF47413">
    <property type="entry name" value="lambda repressor-like DNA-binding domains"/>
    <property type="match status" value="1"/>
</dbReference>
<evidence type="ECO:0000256" key="1">
    <source>
        <dbReference type="SAM" id="MobiDB-lite"/>
    </source>
</evidence>
<dbReference type="Gene3D" id="1.10.260.40">
    <property type="entry name" value="lambda repressor-like DNA-binding domains"/>
    <property type="match status" value="1"/>
</dbReference>
<dbReference type="InterPro" id="IPR010982">
    <property type="entry name" value="Lambda_DNA-bd_dom_sf"/>
</dbReference>
<sequence length="228" mass="24420">MPTHASPDAVEGHQGHHPPGNLGRRIALRREELGLSRKEAACRAGMASSYLQYLEEQPTAAPGVSTLLRLAGALETTVLELTGGDVDLPPGLGQAGGHPNFTELSIRECRDLLRTHGVGRLAVPTESGPVIVPVNYGVVGGSIVFRTAPEAVPSQAADSQVAFEVDRIDGSFSQGWSVLVCGHARTVTDPDSVRRLEEQAYSTPWAGGQRDLWIRIDPHRITGRRITV</sequence>
<evidence type="ECO:0000313" key="4">
    <source>
        <dbReference type="Proteomes" id="UP001061298"/>
    </source>
</evidence>
<reference evidence="3" key="1">
    <citation type="submission" date="2022-10" db="EMBL/GenBank/DDBJ databases">
        <authorList>
            <person name="Mo P."/>
        </authorList>
    </citation>
    <scope>NUCLEOTIDE SEQUENCE</scope>
    <source>
        <strain evidence="3">HUAS 13-4</strain>
    </source>
</reference>
<proteinExistence type="predicted"/>